<proteinExistence type="inferred from homology"/>
<evidence type="ECO:0000256" key="3">
    <source>
        <dbReference type="ARBA" id="ARBA00022692"/>
    </source>
</evidence>
<dbReference type="EMBL" id="JAUSUG010000024">
    <property type="protein sequence ID" value="MDQ0257181.1"/>
    <property type="molecule type" value="Genomic_DNA"/>
</dbReference>
<reference evidence="9 10" key="1">
    <citation type="submission" date="2023-07" db="EMBL/GenBank/DDBJ databases">
        <title>Genomic Encyclopedia of Type Strains, Phase IV (KMG-IV): sequencing the most valuable type-strain genomes for metagenomic binning, comparative biology and taxonomic classification.</title>
        <authorList>
            <person name="Goeker M."/>
        </authorList>
    </citation>
    <scope>NUCLEOTIDE SEQUENCE [LARGE SCALE GENOMIC DNA]</scope>
    <source>
        <strain evidence="9 10">DSM 9768</strain>
    </source>
</reference>
<keyword evidence="1 8" id="KW-0813">Transport</keyword>
<evidence type="ECO:0000256" key="4">
    <source>
        <dbReference type="ARBA" id="ARBA00022989"/>
    </source>
</evidence>
<organism evidence="9 10">
    <name type="scientific">Evansella vedderi</name>
    <dbReference type="NCBI Taxonomy" id="38282"/>
    <lineage>
        <taxon>Bacteria</taxon>
        <taxon>Bacillati</taxon>
        <taxon>Bacillota</taxon>
        <taxon>Bacilli</taxon>
        <taxon>Bacillales</taxon>
        <taxon>Bacillaceae</taxon>
        <taxon>Evansella</taxon>
    </lineage>
</organism>
<feature type="transmembrane region" description="Helical" evidence="8">
    <location>
        <begin position="98"/>
        <end position="120"/>
    </location>
</feature>
<dbReference type="InterPro" id="IPR022929">
    <property type="entry name" value="Put_MntP"/>
</dbReference>
<dbReference type="Proteomes" id="UP001230005">
    <property type="component" value="Unassembled WGS sequence"/>
</dbReference>
<sequence length="183" mass="19552">MIGELITIGFMAFALSMDAFSLSIGMGLVGLRYKHIAKIGMTVGGFHVLMPLIGILLGRLLSQYIGFLAFILGGVVLIFIGVQMILSTFNYNEERSAVLSPTGWGLFLFSLSVSIDSFSAGLSLGMLGAKTWITLVSFGWMSALLTIVGLILGRKMGNWIGGYSEWLGGAILVAFGVKIIFAV</sequence>
<dbReference type="PANTHER" id="PTHR35529:SF1">
    <property type="entry name" value="MANGANESE EFFLUX PUMP MNTP-RELATED"/>
    <property type="match status" value="1"/>
</dbReference>
<keyword evidence="2 8" id="KW-1003">Cell membrane</keyword>
<keyword evidence="10" id="KW-1185">Reference proteome</keyword>
<comment type="subcellular location">
    <subcellularLocation>
        <location evidence="8">Cell membrane</location>
        <topology evidence="8">Multi-pass membrane protein</topology>
    </subcellularLocation>
</comment>
<evidence type="ECO:0000256" key="7">
    <source>
        <dbReference type="ARBA" id="ARBA00023211"/>
    </source>
</evidence>
<evidence type="ECO:0000313" key="10">
    <source>
        <dbReference type="Proteomes" id="UP001230005"/>
    </source>
</evidence>
<dbReference type="PANTHER" id="PTHR35529">
    <property type="entry name" value="MANGANESE EFFLUX PUMP MNTP-RELATED"/>
    <property type="match status" value="1"/>
</dbReference>
<feature type="transmembrane region" description="Helical" evidence="8">
    <location>
        <begin position="132"/>
        <end position="152"/>
    </location>
</feature>
<feature type="transmembrane region" description="Helical" evidence="8">
    <location>
        <begin position="6"/>
        <end position="29"/>
    </location>
</feature>
<accession>A0ABU0A116</accession>
<dbReference type="InterPro" id="IPR003810">
    <property type="entry name" value="Mntp/YtaF"/>
</dbReference>
<dbReference type="Pfam" id="PF02659">
    <property type="entry name" value="Mntp"/>
    <property type="match status" value="1"/>
</dbReference>
<evidence type="ECO:0000256" key="2">
    <source>
        <dbReference type="ARBA" id="ARBA00022475"/>
    </source>
</evidence>
<protein>
    <recommendedName>
        <fullName evidence="8">Putative manganese efflux pump MntP</fullName>
    </recommendedName>
</protein>
<evidence type="ECO:0000256" key="1">
    <source>
        <dbReference type="ARBA" id="ARBA00022448"/>
    </source>
</evidence>
<feature type="transmembrane region" description="Helical" evidence="8">
    <location>
        <begin position="64"/>
        <end position="86"/>
    </location>
</feature>
<keyword evidence="3 8" id="KW-0812">Transmembrane</keyword>
<comment type="similarity">
    <text evidence="8">Belongs to the MntP (TC 9.B.29) family.</text>
</comment>
<dbReference type="HAMAP" id="MF_01521">
    <property type="entry name" value="MntP_pump"/>
    <property type="match status" value="1"/>
</dbReference>
<keyword evidence="4 8" id="KW-1133">Transmembrane helix</keyword>
<gene>
    <name evidence="8" type="primary">mntP</name>
    <name evidence="9" type="ORF">J2S74_004639</name>
</gene>
<feature type="transmembrane region" description="Helical" evidence="8">
    <location>
        <begin position="164"/>
        <end position="182"/>
    </location>
</feature>
<keyword evidence="5 8" id="KW-0406">Ion transport</keyword>
<keyword evidence="7 8" id="KW-0464">Manganese</keyword>
<evidence type="ECO:0000256" key="6">
    <source>
        <dbReference type="ARBA" id="ARBA00023136"/>
    </source>
</evidence>
<evidence type="ECO:0000256" key="8">
    <source>
        <dbReference type="HAMAP-Rule" id="MF_01521"/>
    </source>
</evidence>
<comment type="function">
    <text evidence="8">Probably functions as a manganese efflux pump.</text>
</comment>
<feature type="transmembrane region" description="Helical" evidence="8">
    <location>
        <begin position="36"/>
        <end position="58"/>
    </location>
</feature>
<name>A0ABU0A116_9BACI</name>
<evidence type="ECO:0000256" key="5">
    <source>
        <dbReference type="ARBA" id="ARBA00023065"/>
    </source>
</evidence>
<evidence type="ECO:0000313" key="9">
    <source>
        <dbReference type="EMBL" id="MDQ0257181.1"/>
    </source>
</evidence>
<keyword evidence="6 8" id="KW-0472">Membrane</keyword>
<comment type="caution">
    <text evidence="9">The sequence shown here is derived from an EMBL/GenBank/DDBJ whole genome shotgun (WGS) entry which is preliminary data.</text>
</comment>